<dbReference type="EMBL" id="LAZR01000009">
    <property type="protein sequence ID" value="KKO08449.1"/>
    <property type="molecule type" value="Genomic_DNA"/>
</dbReference>
<keyword evidence="2" id="KW-0812">Transmembrane</keyword>
<dbReference type="SUPFAM" id="SSF46565">
    <property type="entry name" value="Chaperone J-domain"/>
    <property type="match status" value="1"/>
</dbReference>
<evidence type="ECO:0000313" key="4">
    <source>
        <dbReference type="EMBL" id="KKO08449.1"/>
    </source>
</evidence>
<dbReference type="Gene3D" id="1.10.287.110">
    <property type="entry name" value="DnaJ domain"/>
    <property type="match status" value="1"/>
</dbReference>
<name>A0A0F9YUE1_9ZZZZ</name>
<dbReference type="Pfam" id="PF00226">
    <property type="entry name" value="DnaJ"/>
    <property type="match status" value="1"/>
</dbReference>
<sequence>MILFGAPAARRDSLCMFETFIKNSSIQDLASYVVIMMIIFGLSPYGLFFIRMGLHLAFGAPRPRIIRGTRKTHAQVLQDVSTQARTRIDEMSAYISDLEELLAQYQHGADALEAENEALKEHIRAMEAGADMHGAQYDGKTSSPDSEIDRALEALDLSPGATWEDIRAAYRRLVKIHHPDHGGDPERLRQVNSAYDHLKHLYGM</sequence>
<evidence type="ECO:0000256" key="2">
    <source>
        <dbReference type="SAM" id="Phobius"/>
    </source>
</evidence>
<reference evidence="4" key="1">
    <citation type="journal article" date="2015" name="Nature">
        <title>Complex archaea that bridge the gap between prokaryotes and eukaryotes.</title>
        <authorList>
            <person name="Spang A."/>
            <person name="Saw J.H."/>
            <person name="Jorgensen S.L."/>
            <person name="Zaremba-Niedzwiedzka K."/>
            <person name="Martijn J."/>
            <person name="Lind A.E."/>
            <person name="van Eijk R."/>
            <person name="Schleper C."/>
            <person name="Guy L."/>
            <person name="Ettema T.J."/>
        </authorList>
    </citation>
    <scope>NUCLEOTIDE SEQUENCE</scope>
</reference>
<keyword evidence="2" id="KW-1133">Transmembrane helix</keyword>
<organism evidence="4">
    <name type="scientific">marine sediment metagenome</name>
    <dbReference type="NCBI Taxonomy" id="412755"/>
    <lineage>
        <taxon>unclassified sequences</taxon>
        <taxon>metagenomes</taxon>
        <taxon>ecological metagenomes</taxon>
    </lineage>
</organism>
<proteinExistence type="predicted"/>
<dbReference type="CDD" id="cd06257">
    <property type="entry name" value="DnaJ"/>
    <property type="match status" value="1"/>
</dbReference>
<dbReference type="InterPro" id="IPR001623">
    <property type="entry name" value="DnaJ_domain"/>
</dbReference>
<dbReference type="PROSITE" id="PS50076">
    <property type="entry name" value="DNAJ_2"/>
    <property type="match status" value="1"/>
</dbReference>
<evidence type="ECO:0000259" key="3">
    <source>
        <dbReference type="PROSITE" id="PS50076"/>
    </source>
</evidence>
<feature type="domain" description="J" evidence="3">
    <location>
        <begin position="150"/>
        <end position="203"/>
    </location>
</feature>
<gene>
    <name evidence="4" type="ORF">LCGC14_0043870</name>
</gene>
<accession>A0A0F9YUE1</accession>
<keyword evidence="1" id="KW-0175">Coiled coil</keyword>
<evidence type="ECO:0000256" key="1">
    <source>
        <dbReference type="SAM" id="Coils"/>
    </source>
</evidence>
<protein>
    <recommendedName>
        <fullName evidence="3">J domain-containing protein</fullName>
    </recommendedName>
</protein>
<comment type="caution">
    <text evidence="4">The sequence shown here is derived from an EMBL/GenBank/DDBJ whole genome shotgun (WGS) entry which is preliminary data.</text>
</comment>
<dbReference type="InterPro" id="IPR036869">
    <property type="entry name" value="J_dom_sf"/>
</dbReference>
<keyword evidence="2" id="KW-0472">Membrane</keyword>
<feature type="coiled-coil region" evidence="1">
    <location>
        <begin position="95"/>
        <end position="129"/>
    </location>
</feature>
<dbReference type="SMART" id="SM00271">
    <property type="entry name" value="DnaJ"/>
    <property type="match status" value="1"/>
</dbReference>
<feature type="transmembrane region" description="Helical" evidence="2">
    <location>
        <begin position="29"/>
        <end position="50"/>
    </location>
</feature>
<dbReference type="AlphaFoldDB" id="A0A0F9YUE1"/>